<dbReference type="Gene3D" id="3.30.50.10">
    <property type="entry name" value="Erythroid Transcription Factor GATA-1, subunit A"/>
    <property type="match status" value="1"/>
</dbReference>
<dbReference type="RefSeq" id="WP_238250055.1">
    <property type="nucleotide sequence ID" value="NZ_BPQX01000037.1"/>
</dbReference>
<keyword evidence="6" id="KW-1185">Reference proteome</keyword>
<dbReference type="HAMAP" id="MF_00649">
    <property type="entry name" value="DNA_gyrase_inhibitor_YacG"/>
    <property type="match status" value="1"/>
</dbReference>
<accession>A0ABU0HIY4</accession>
<comment type="cofactor">
    <cofactor evidence="3">
        <name>Zn(2+)</name>
        <dbReference type="ChEBI" id="CHEBI:29105"/>
    </cofactor>
    <text evidence="3">Binds 1 zinc ion.</text>
</comment>
<sequence>MTGGRPLPCPICRKPASVEFTPFCSQRCADADLGRWFNERYAIPVEDDEDDTQPEDRPPLSDED</sequence>
<dbReference type="Proteomes" id="UP001236369">
    <property type="component" value="Unassembled WGS sequence"/>
</dbReference>
<gene>
    <name evidence="3" type="primary">yacG</name>
    <name evidence="5" type="ORF">QO016_000944</name>
</gene>
<reference evidence="5 6" key="1">
    <citation type="submission" date="2023-07" db="EMBL/GenBank/DDBJ databases">
        <title>Genomic Encyclopedia of Type Strains, Phase IV (KMG-IV): sequencing the most valuable type-strain genomes for metagenomic binning, comparative biology and taxonomic classification.</title>
        <authorList>
            <person name="Goeker M."/>
        </authorList>
    </citation>
    <scope>NUCLEOTIDE SEQUENCE [LARGE SCALE GENOMIC DNA]</scope>
    <source>
        <strain evidence="5 6">DSM 19562</strain>
    </source>
</reference>
<dbReference type="EMBL" id="JAUSVV010000002">
    <property type="protein sequence ID" value="MDQ0441461.1"/>
    <property type="molecule type" value="Genomic_DNA"/>
</dbReference>
<feature type="compositionally biased region" description="Basic and acidic residues" evidence="4">
    <location>
        <begin position="54"/>
        <end position="64"/>
    </location>
</feature>
<dbReference type="PANTHER" id="PTHR36150:SF1">
    <property type="entry name" value="DNA GYRASE INHIBITOR YACG"/>
    <property type="match status" value="1"/>
</dbReference>
<evidence type="ECO:0000256" key="2">
    <source>
        <dbReference type="ARBA" id="ARBA00022833"/>
    </source>
</evidence>
<dbReference type="SUPFAM" id="SSF57716">
    <property type="entry name" value="Glucocorticoid receptor-like (DNA-binding domain)"/>
    <property type="match status" value="1"/>
</dbReference>
<dbReference type="InterPro" id="IPR013088">
    <property type="entry name" value="Znf_NHR/GATA"/>
</dbReference>
<dbReference type="PANTHER" id="PTHR36150">
    <property type="entry name" value="DNA GYRASE INHIBITOR YACG"/>
    <property type="match status" value="1"/>
</dbReference>
<comment type="caution">
    <text evidence="5">The sequence shown here is derived from an EMBL/GenBank/DDBJ whole genome shotgun (WGS) entry which is preliminary data.</text>
</comment>
<evidence type="ECO:0000313" key="6">
    <source>
        <dbReference type="Proteomes" id="UP001236369"/>
    </source>
</evidence>
<keyword evidence="1 3" id="KW-0479">Metal-binding</keyword>
<evidence type="ECO:0000256" key="4">
    <source>
        <dbReference type="SAM" id="MobiDB-lite"/>
    </source>
</evidence>
<evidence type="ECO:0000256" key="3">
    <source>
        <dbReference type="HAMAP-Rule" id="MF_00649"/>
    </source>
</evidence>
<dbReference type="Pfam" id="PF03884">
    <property type="entry name" value="YacG"/>
    <property type="match status" value="1"/>
</dbReference>
<evidence type="ECO:0000256" key="1">
    <source>
        <dbReference type="ARBA" id="ARBA00022723"/>
    </source>
</evidence>
<feature type="binding site" evidence="3">
    <location>
        <position position="28"/>
    </location>
    <ligand>
        <name>Zn(2+)</name>
        <dbReference type="ChEBI" id="CHEBI:29105"/>
    </ligand>
</feature>
<comment type="function">
    <text evidence="3">Inhibits all the catalytic activities of DNA gyrase by preventing its interaction with DNA. Acts by binding directly to the C-terminal domain of GyrB, which probably disrupts DNA binding by the gyrase.</text>
</comment>
<dbReference type="InterPro" id="IPR005584">
    <property type="entry name" value="DNA_gyrase_inhibitor_YacG"/>
</dbReference>
<feature type="region of interest" description="Disordered" evidence="4">
    <location>
        <begin position="42"/>
        <end position="64"/>
    </location>
</feature>
<proteinExistence type="inferred from homology"/>
<comment type="similarity">
    <text evidence="3">Belongs to the DNA gyrase inhibitor YacG family.</text>
</comment>
<keyword evidence="2 3" id="KW-0862">Zinc</keyword>
<comment type="subunit">
    <text evidence="3">Interacts with GyrB.</text>
</comment>
<feature type="binding site" evidence="3">
    <location>
        <position position="9"/>
    </location>
    <ligand>
        <name>Zn(2+)</name>
        <dbReference type="ChEBI" id="CHEBI:29105"/>
    </ligand>
</feature>
<organism evidence="5 6">
    <name type="scientific">Methylobacterium persicinum</name>
    <dbReference type="NCBI Taxonomy" id="374426"/>
    <lineage>
        <taxon>Bacteria</taxon>
        <taxon>Pseudomonadati</taxon>
        <taxon>Pseudomonadota</taxon>
        <taxon>Alphaproteobacteria</taxon>
        <taxon>Hyphomicrobiales</taxon>
        <taxon>Methylobacteriaceae</taxon>
        <taxon>Methylobacterium</taxon>
    </lineage>
</organism>
<feature type="binding site" evidence="3">
    <location>
        <position position="24"/>
    </location>
    <ligand>
        <name>Zn(2+)</name>
        <dbReference type="ChEBI" id="CHEBI:29105"/>
    </ligand>
</feature>
<evidence type="ECO:0000313" key="5">
    <source>
        <dbReference type="EMBL" id="MDQ0441461.1"/>
    </source>
</evidence>
<protein>
    <recommendedName>
        <fullName evidence="3">DNA gyrase inhibitor YacG</fullName>
    </recommendedName>
</protein>
<feature type="binding site" evidence="3">
    <location>
        <position position="12"/>
    </location>
    <ligand>
        <name>Zn(2+)</name>
        <dbReference type="ChEBI" id="CHEBI:29105"/>
    </ligand>
</feature>
<name>A0ABU0HIY4_9HYPH</name>